<dbReference type="PANTHER" id="PTHR47947">
    <property type="entry name" value="CYTOCHROME P450 82C3-RELATED"/>
    <property type="match status" value="1"/>
</dbReference>
<evidence type="ECO:0000256" key="5">
    <source>
        <dbReference type="ARBA" id="ARBA00023004"/>
    </source>
</evidence>
<dbReference type="InterPro" id="IPR050651">
    <property type="entry name" value="Plant_Cytochrome_P450_Monoox"/>
</dbReference>
<keyword evidence="6 8" id="KW-0503">Monooxygenase</keyword>
<keyword evidence="4 8" id="KW-0560">Oxidoreductase</keyword>
<dbReference type="PROSITE" id="PS00086">
    <property type="entry name" value="CYTOCHROME_P450"/>
    <property type="match status" value="1"/>
</dbReference>
<dbReference type="GO" id="GO:0016705">
    <property type="term" value="F:oxidoreductase activity, acting on paired donors, with incorporation or reduction of molecular oxygen"/>
    <property type="evidence" value="ECO:0007669"/>
    <property type="project" value="InterPro"/>
</dbReference>
<dbReference type="GeneID" id="107420345"/>
<organism evidence="10 11">
    <name type="scientific">Ziziphus jujuba</name>
    <name type="common">Chinese jujube</name>
    <name type="synonym">Ziziphus sativa</name>
    <dbReference type="NCBI Taxonomy" id="326968"/>
    <lineage>
        <taxon>Eukaryota</taxon>
        <taxon>Viridiplantae</taxon>
        <taxon>Streptophyta</taxon>
        <taxon>Embryophyta</taxon>
        <taxon>Tracheophyta</taxon>
        <taxon>Spermatophyta</taxon>
        <taxon>Magnoliopsida</taxon>
        <taxon>eudicotyledons</taxon>
        <taxon>Gunneridae</taxon>
        <taxon>Pentapetalae</taxon>
        <taxon>rosids</taxon>
        <taxon>fabids</taxon>
        <taxon>Rosales</taxon>
        <taxon>Rhamnaceae</taxon>
        <taxon>Paliureae</taxon>
        <taxon>Ziziphus</taxon>
    </lineage>
</organism>
<evidence type="ECO:0000256" key="1">
    <source>
        <dbReference type="ARBA" id="ARBA00010617"/>
    </source>
</evidence>
<dbReference type="SMR" id="A0A6P3ZWM8"/>
<evidence type="ECO:0000313" key="11">
    <source>
        <dbReference type="RefSeq" id="XP_015884767.2"/>
    </source>
</evidence>
<dbReference type="PRINTS" id="PR00463">
    <property type="entry name" value="EP450I"/>
</dbReference>
<evidence type="ECO:0000256" key="2">
    <source>
        <dbReference type="ARBA" id="ARBA00022617"/>
    </source>
</evidence>
<dbReference type="SUPFAM" id="SSF48264">
    <property type="entry name" value="Cytochrome P450"/>
    <property type="match status" value="1"/>
</dbReference>
<dbReference type="FunFam" id="1.10.630.10:FF:000026">
    <property type="entry name" value="Cytochrome P450 82C4"/>
    <property type="match status" value="1"/>
</dbReference>
<dbReference type="AlphaFoldDB" id="A0A6P3ZWM8"/>
<feature type="binding site" description="axial binding residue" evidence="7">
    <location>
        <position position="474"/>
    </location>
    <ligand>
        <name>heme</name>
        <dbReference type="ChEBI" id="CHEBI:30413"/>
    </ligand>
    <ligandPart>
        <name>Fe</name>
        <dbReference type="ChEBI" id="CHEBI:18248"/>
    </ligandPart>
</feature>
<evidence type="ECO:0000256" key="3">
    <source>
        <dbReference type="ARBA" id="ARBA00022723"/>
    </source>
</evidence>
<dbReference type="GO" id="GO:0005506">
    <property type="term" value="F:iron ion binding"/>
    <property type="evidence" value="ECO:0007669"/>
    <property type="project" value="InterPro"/>
</dbReference>
<proteinExistence type="inferred from homology"/>
<keyword evidence="10" id="KW-1185">Reference proteome</keyword>
<keyword evidence="9" id="KW-0472">Membrane</keyword>
<evidence type="ECO:0000313" key="10">
    <source>
        <dbReference type="Proteomes" id="UP001652623"/>
    </source>
</evidence>
<evidence type="ECO:0000256" key="8">
    <source>
        <dbReference type="RuleBase" id="RU000461"/>
    </source>
</evidence>
<accession>A0A6P3ZWM8</accession>
<evidence type="ECO:0000256" key="7">
    <source>
        <dbReference type="PIRSR" id="PIRSR602401-1"/>
    </source>
</evidence>
<dbReference type="Proteomes" id="UP001652623">
    <property type="component" value="Chromosome 5"/>
</dbReference>
<keyword evidence="2 7" id="KW-0349">Heme</keyword>
<feature type="transmembrane region" description="Helical" evidence="9">
    <location>
        <begin position="12"/>
        <end position="33"/>
    </location>
</feature>
<keyword evidence="9" id="KW-1133">Transmembrane helix</keyword>
<gene>
    <name evidence="11" type="primary">LOC107420345</name>
</gene>
<protein>
    <submittedName>
        <fullName evidence="11">Cytochrome P450 CYP82D47</fullName>
    </submittedName>
</protein>
<dbReference type="CDD" id="cd20654">
    <property type="entry name" value="CYP82"/>
    <property type="match status" value="1"/>
</dbReference>
<dbReference type="InterPro" id="IPR017972">
    <property type="entry name" value="Cyt_P450_CS"/>
</dbReference>
<dbReference type="PRINTS" id="PR00385">
    <property type="entry name" value="P450"/>
</dbReference>
<keyword evidence="3 7" id="KW-0479">Metal-binding</keyword>
<comment type="cofactor">
    <cofactor evidence="7">
        <name>heme</name>
        <dbReference type="ChEBI" id="CHEBI:30413"/>
    </cofactor>
</comment>
<dbReference type="GO" id="GO:0020037">
    <property type="term" value="F:heme binding"/>
    <property type="evidence" value="ECO:0007669"/>
    <property type="project" value="InterPro"/>
</dbReference>
<dbReference type="InParanoid" id="A0A6P3ZWM8"/>
<dbReference type="GO" id="GO:0004497">
    <property type="term" value="F:monooxygenase activity"/>
    <property type="evidence" value="ECO:0007669"/>
    <property type="project" value="UniProtKB-KW"/>
</dbReference>
<dbReference type="PANTHER" id="PTHR47947:SF49">
    <property type="entry name" value="CYTOCHROME P450 FAMILY PROTEIN"/>
    <property type="match status" value="1"/>
</dbReference>
<evidence type="ECO:0000256" key="4">
    <source>
        <dbReference type="ARBA" id="ARBA00023002"/>
    </source>
</evidence>
<dbReference type="Gene3D" id="1.10.630.10">
    <property type="entry name" value="Cytochrome P450"/>
    <property type="match status" value="1"/>
</dbReference>
<sequence>MQVSKDFLIPNLNTSITGICAIVLLMIISYFILHRGFAKGKVAPEAKGAWPIVGHLPLLRGASMPPHITLGDMADKYGPLFTIRLGMHRALVVSNSEMAKECFTINDLQVSGRPKLIASKHFGYNHAMFAFAPYGTYWRDIRKLSTLQLLSNRRLELLKHIRISEVANFLKQLYGYWNDQEKNISGQALVEMKQWFGDLTLNVVLRMVAGKRYSSSIGIAADERESQRVLQNALREFFHLLGMFVPRDLIPFLGFLDLGGYEKAMKKTARVLDDALNKWLQEHKRKREGGTQLVNEEQDFMDVMLSMLRESDHASFDTDTINKSTALNMIAAGSDTTIVTMTWAISLLLNNRQALKKAKDELDSHVGRERVVEESDINNLVYVQAIVKETLRLYPAAPLSTPREFREDCNIGGYHVPKGTRLMTNLWKIQTDPQMWEDPLEFKPERFLTTHKDADYRSQLHFEYLPFGSGRRSCPGASFAMQMLNFSMASFLHAFEISTPSDAPVDMTQSFGLTNLKETPLEILIKPSLPAKLYV</sequence>
<dbReference type="InterPro" id="IPR001128">
    <property type="entry name" value="Cyt_P450"/>
</dbReference>
<comment type="similarity">
    <text evidence="1 8">Belongs to the cytochrome P450 family.</text>
</comment>
<evidence type="ECO:0000256" key="6">
    <source>
        <dbReference type="ARBA" id="ARBA00023033"/>
    </source>
</evidence>
<dbReference type="InterPro" id="IPR002401">
    <property type="entry name" value="Cyt_P450_E_grp-I"/>
</dbReference>
<name>A0A6P3ZWM8_ZIZJJ</name>
<dbReference type="RefSeq" id="XP_015884767.2">
    <property type="nucleotide sequence ID" value="XM_016029281.4"/>
</dbReference>
<reference evidence="11" key="1">
    <citation type="submission" date="2025-08" db="UniProtKB">
        <authorList>
            <consortium name="RefSeq"/>
        </authorList>
    </citation>
    <scope>IDENTIFICATION</scope>
    <source>
        <tissue evidence="11">Seedling</tissue>
    </source>
</reference>
<evidence type="ECO:0000256" key="9">
    <source>
        <dbReference type="SAM" id="Phobius"/>
    </source>
</evidence>
<keyword evidence="9" id="KW-0812">Transmembrane</keyword>
<dbReference type="InterPro" id="IPR036396">
    <property type="entry name" value="Cyt_P450_sf"/>
</dbReference>
<dbReference type="Pfam" id="PF00067">
    <property type="entry name" value="p450"/>
    <property type="match status" value="1"/>
</dbReference>
<keyword evidence="5 7" id="KW-0408">Iron</keyword>
<dbReference type="KEGG" id="zju:107420345"/>